<organism evidence="1 2">
    <name type="scientific">Parabacteroides goldsteinii dnLKV18</name>
    <dbReference type="NCBI Taxonomy" id="1235789"/>
    <lineage>
        <taxon>Bacteria</taxon>
        <taxon>Pseudomonadati</taxon>
        <taxon>Bacteroidota</taxon>
        <taxon>Bacteroidia</taxon>
        <taxon>Bacteroidales</taxon>
        <taxon>Tannerellaceae</taxon>
        <taxon>Parabacteroides</taxon>
    </lineage>
</organism>
<sequence>MITFHSIFKFLVEIICESINFSIFGIDEFQIHVNAQQI</sequence>
<dbReference type="HOGENOM" id="CLU_3331085_0_0_10"/>
<keyword evidence="2" id="KW-1185">Reference proteome</keyword>
<dbReference type="Proteomes" id="UP000014140">
    <property type="component" value="Unassembled WGS sequence"/>
</dbReference>
<protein>
    <submittedName>
        <fullName evidence="1">Uncharacterized protein</fullName>
    </submittedName>
</protein>
<evidence type="ECO:0000313" key="2">
    <source>
        <dbReference type="Proteomes" id="UP000014140"/>
    </source>
</evidence>
<comment type="caution">
    <text evidence="1">The sequence shown here is derived from an EMBL/GenBank/DDBJ whole genome shotgun (WGS) entry which is preliminary data.</text>
</comment>
<dbReference type="EMBL" id="ASSQ01000013">
    <property type="protein sequence ID" value="EOS17596.1"/>
    <property type="molecule type" value="Genomic_DNA"/>
</dbReference>
<reference evidence="1 2" key="1">
    <citation type="submission" date="2013-04" db="EMBL/GenBank/DDBJ databases">
        <title>The Genome Sequence of Parabacteroides goldsteinii dnLKV18.</title>
        <authorList>
            <consortium name="The Broad Institute Genomics Platform"/>
            <consortium name="The Broad Institute Genome Sequencing Center for Infectious Disease"/>
            <person name="Earl A."/>
            <person name="Xavier R."/>
            <person name="Kuhn K."/>
            <person name="Stappenbeck T."/>
            <person name="Walker B."/>
            <person name="Young S."/>
            <person name="Zeng Q."/>
            <person name="Gargeya S."/>
            <person name="Fitzgerald M."/>
            <person name="Haas B."/>
            <person name="Abouelleil A."/>
            <person name="Allen A.W."/>
            <person name="Alvarado L."/>
            <person name="Arachchi H.M."/>
            <person name="Berlin A.M."/>
            <person name="Chapman S.B."/>
            <person name="Gainer-Dewar J."/>
            <person name="Goldberg J."/>
            <person name="Griggs A."/>
            <person name="Gujja S."/>
            <person name="Hansen M."/>
            <person name="Howarth C."/>
            <person name="Imamovic A."/>
            <person name="Ireland A."/>
            <person name="Larimer J."/>
            <person name="McCowan C."/>
            <person name="Murphy C."/>
            <person name="Pearson M."/>
            <person name="Poon T.W."/>
            <person name="Priest M."/>
            <person name="Roberts A."/>
            <person name="Saif S."/>
            <person name="Shea T."/>
            <person name="Sisk P."/>
            <person name="Sykes S."/>
            <person name="Wortman J."/>
            <person name="Nusbaum C."/>
            <person name="Birren B."/>
        </authorList>
    </citation>
    <scope>NUCLEOTIDE SEQUENCE [LARGE SCALE GENOMIC DNA]</scope>
    <source>
        <strain evidence="2">dnLKV18</strain>
    </source>
</reference>
<name>S0GIC6_9BACT</name>
<dbReference type="AlphaFoldDB" id="S0GIC6"/>
<evidence type="ECO:0000313" key="1">
    <source>
        <dbReference type="EMBL" id="EOS17596.1"/>
    </source>
</evidence>
<gene>
    <name evidence="1" type="ORF">C803_02608</name>
</gene>
<accession>S0GIC6</accession>
<proteinExistence type="predicted"/>